<evidence type="ECO:0000256" key="5">
    <source>
        <dbReference type="ARBA" id="ARBA00022840"/>
    </source>
</evidence>
<feature type="active site" description="For GATase activity" evidence="9">
    <location>
        <position position="2"/>
    </location>
</feature>
<dbReference type="AlphaFoldDB" id="A0A1Y5XNC8"/>
<protein>
    <recommendedName>
        <fullName evidence="3">asparagine synthase (glutamine-hydrolyzing)</fullName>
        <ecNumber evidence="3">6.3.5.4</ecNumber>
    </recommendedName>
</protein>
<dbReference type="RefSeq" id="WP_084428608.1">
    <property type="nucleotide sequence ID" value="NZ_FWXV01000003.1"/>
</dbReference>
<dbReference type="OrthoDB" id="9763290at2"/>
<dbReference type="Gene3D" id="3.40.50.620">
    <property type="entry name" value="HUPs"/>
    <property type="match status" value="1"/>
</dbReference>
<feature type="binding site" evidence="10">
    <location>
        <position position="288"/>
    </location>
    <ligand>
        <name>ATP</name>
        <dbReference type="ChEBI" id="CHEBI:30616"/>
    </ligand>
</feature>
<comment type="pathway">
    <text evidence="1">Amino-acid biosynthesis; L-asparagine biosynthesis; L-asparagine from L-aspartate (L-Gln route): step 1/1.</text>
</comment>
<evidence type="ECO:0000313" key="13">
    <source>
        <dbReference type="EMBL" id="SMD08235.1"/>
    </source>
</evidence>
<dbReference type="InterPro" id="IPR033738">
    <property type="entry name" value="AsnB_N"/>
</dbReference>
<dbReference type="GO" id="GO:0006529">
    <property type="term" value="P:asparagine biosynthetic process"/>
    <property type="evidence" value="ECO:0007669"/>
    <property type="project" value="UniProtKB-KW"/>
</dbReference>
<organism evidence="13 14">
    <name type="scientific">Kibdelosporangium aridum</name>
    <dbReference type="NCBI Taxonomy" id="2030"/>
    <lineage>
        <taxon>Bacteria</taxon>
        <taxon>Bacillati</taxon>
        <taxon>Actinomycetota</taxon>
        <taxon>Actinomycetes</taxon>
        <taxon>Pseudonocardiales</taxon>
        <taxon>Pseudonocardiaceae</taxon>
        <taxon>Kibdelosporangium</taxon>
    </lineage>
</organism>
<dbReference type="PROSITE" id="PS51278">
    <property type="entry name" value="GATASE_TYPE_2"/>
    <property type="match status" value="1"/>
</dbReference>
<evidence type="ECO:0000256" key="7">
    <source>
        <dbReference type="ARBA" id="ARBA00022962"/>
    </source>
</evidence>
<evidence type="ECO:0000256" key="9">
    <source>
        <dbReference type="PIRSR" id="PIRSR001589-1"/>
    </source>
</evidence>
<dbReference type="InterPro" id="IPR006426">
    <property type="entry name" value="Asn_synth_AEB"/>
</dbReference>
<dbReference type="InterPro" id="IPR029055">
    <property type="entry name" value="Ntn_hydrolases_N"/>
</dbReference>
<accession>A0A1Y5XNC8</accession>
<reference evidence="13 14" key="1">
    <citation type="submission" date="2017-04" db="EMBL/GenBank/DDBJ databases">
        <authorList>
            <person name="Afonso C.L."/>
            <person name="Miller P.J."/>
            <person name="Scott M.A."/>
            <person name="Spackman E."/>
            <person name="Goraichik I."/>
            <person name="Dimitrov K.M."/>
            <person name="Suarez D.L."/>
            <person name="Swayne D.E."/>
        </authorList>
    </citation>
    <scope>NUCLEOTIDE SEQUENCE [LARGE SCALE GENOMIC DNA]</scope>
    <source>
        <strain evidence="13 14">DSM 43828</strain>
    </source>
</reference>
<dbReference type="PANTHER" id="PTHR43284:SF1">
    <property type="entry name" value="ASPARAGINE SYNTHETASE"/>
    <property type="match status" value="1"/>
</dbReference>
<dbReference type="CDD" id="cd00712">
    <property type="entry name" value="AsnB"/>
    <property type="match status" value="1"/>
</dbReference>
<keyword evidence="9" id="KW-0028">Amino-acid biosynthesis</keyword>
<evidence type="ECO:0000256" key="10">
    <source>
        <dbReference type="PIRSR" id="PIRSR001589-2"/>
    </source>
</evidence>
<dbReference type="SUPFAM" id="SSF52402">
    <property type="entry name" value="Adenine nucleotide alpha hydrolases-like"/>
    <property type="match status" value="1"/>
</dbReference>
<dbReference type="NCBIfam" id="TIGR01536">
    <property type="entry name" value="asn_synth_AEB"/>
    <property type="match status" value="1"/>
</dbReference>
<dbReference type="GO" id="GO:0004066">
    <property type="term" value="F:asparagine synthase (glutamine-hydrolyzing) activity"/>
    <property type="evidence" value="ECO:0007669"/>
    <property type="project" value="UniProtKB-EC"/>
</dbReference>
<evidence type="ECO:0000256" key="4">
    <source>
        <dbReference type="ARBA" id="ARBA00022741"/>
    </source>
</evidence>
<feature type="binding site" evidence="10">
    <location>
        <position position="261"/>
    </location>
    <ligand>
        <name>ATP</name>
        <dbReference type="ChEBI" id="CHEBI:30616"/>
    </ligand>
</feature>
<keyword evidence="6 9" id="KW-0061">Asparagine biosynthesis</keyword>
<feature type="domain" description="Glutamine amidotransferase type-2" evidence="12">
    <location>
        <begin position="2"/>
        <end position="214"/>
    </location>
</feature>
<name>A0A1Y5XNC8_KIBAR</name>
<dbReference type="Pfam" id="PF13537">
    <property type="entry name" value="GATase_7"/>
    <property type="match status" value="1"/>
</dbReference>
<dbReference type="InterPro" id="IPR014729">
    <property type="entry name" value="Rossmann-like_a/b/a_fold"/>
</dbReference>
<dbReference type="Pfam" id="PF00733">
    <property type="entry name" value="Asn_synthase"/>
    <property type="match status" value="1"/>
</dbReference>
<keyword evidence="14" id="KW-1185">Reference proteome</keyword>
<evidence type="ECO:0000313" key="14">
    <source>
        <dbReference type="Proteomes" id="UP000192674"/>
    </source>
</evidence>
<gene>
    <name evidence="13" type="ORF">SAMN05661093_04293</name>
</gene>
<dbReference type="Gene3D" id="3.60.20.10">
    <property type="entry name" value="Glutamine Phosphoribosylpyrophosphate, subunit 1, domain 1"/>
    <property type="match status" value="1"/>
</dbReference>
<dbReference type="InterPro" id="IPR001962">
    <property type="entry name" value="Asn_synthase"/>
</dbReference>
<dbReference type="GO" id="GO:0005524">
    <property type="term" value="F:ATP binding"/>
    <property type="evidence" value="ECO:0007669"/>
    <property type="project" value="UniProtKB-KW"/>
</dbReference>
<feature type="binding site" evidence="10">
    <location>
        <begin position="374"/>
        <end position="375"/>
    </location>
    <ligand>
        <name>ATP</name>
        <dbReference type="ChEBI" id="CHEBI:30616"/>
    </ligand>
</feature>
<dbReference type="InterPro" id="IPR017932">
    <property type="entry name" value="GATase_2_dom"/>
</dbReference>
<evidence type="ECO:0000256" key="1">
    <source>
        <dbReference type="ARBA" id="ARBA00005187"/>
    </source>
</evidence>
<dbReference type="PIRSF" id="PIRSF001589">
    <property type="entry name" value="Asn_synthetase_glu-h"/>
    <property type="match status" value="1"/>
</dbReference>
<comment type="catalytic activity">
    <reaction evidence="8">
        <text>L-aspartate + L-glutamine + ATP + H2O = L-asparagine + L-glutamate + AMP + diphosphate + H(+)</text>
        <dbReference type="Rhea" id="RHEA:12228"/>
        <dbReference type="ChEBI" id="CHEBI:15377"/>
        <dbReference type="ChEBI" id="CHEBI:15378"/>
        <dbReference type="ChEBI" id="CHEBI:29985"/>
        <dbReference type="ChEBI" id="CHEBI:29991"/>
        <dbReference type="ChEBI" id="CHEBI:30616"/>
        <dbReference type="ChEBI" id="CHEBI:33019"/>
        <dbReference type="ChEBI" id="CHEBI:58048"/>
        <dbReference type="ChEBI" id="CHEBI:58359"/>
        <dbReference type="ChEBI" id="CHEBI:456215"/>
        <dbReference type="EC" id="6.3.5.4"/>
    </reaction>
</comment>
<feature type="site" description="Important for beta-aspartyl-AMP intermediate formation" evidence="11">
    <location>
        <position position="376"/>
    </location>
</feature>
<proteinExistence type="inferred from homology"/>
<keyword evidence="7 9" id="KW-0315">Glutamine amidotransferase</keyword>
<keyword evidence="4 10" id="KW-0547">Nucleotide-binding</keyword>
<dbReference type="Proteomes" id="UP000192674">
    <property type="component" value="Unassembled WGS sequence"/>
</dbReference>
<dbReference type="EC" id="6.3.5.4" evidence="3"/>
<dbReference type="InterPro" id="IPR051786">
    <property type="entry name" value="ASN_synthetase/amidase"/>
</dbReference>
<dbReference type="PANTHER" id="PTHR43284">
    <property type="entry name" value="ASPARAGINE SYNTHETASE (GLUTAMINE-HYDROLYZING)"/>
    <property type="match status" value="1"/>
</dbReference>
<evidence type="ECO:0000256" key="6">
    <source>
        <dbReference type="ARBA" id="ARBA00022888"/>
    </source>
</evidence>
<dbReference type="GO" id="GO:0005829">
    <property type="term" value="C:cytosol"/>
    <property type="evidence" value="ECO:0007669"/>
    <property type="project" value="TreeGrafter"/>
</dbReference>
<evidence type="ECO:0000256" key="11">
    <source>
        <dbReference type="PIRSR" id="PIRSR001589-3"/>
    </source>
</evidence>
<feature type="binding site" evidence="10">
    <location>
        <position position="102"/>
    </location>
    <ligand>
        <name>L-glutamine</name>
        <dbReference type="ChEBI" id="CHEBI:58359"/>
    </ligand>
</feature>
<dbReference type="SUPFAM" id="SSF56235">
    <property type="entry name" value="N-terminal nucleophile aminohydrolases (Ntn hydrolases)"/>
    <property type="match status" value="1"/>
</dbReference>
<dbReference type="EMBL" id="FWXV01000003">
    <property type="protein sequence ID" value="SMD08235.1"/>
    <property type="molecule type" value="Genomic_DNA"/>
</dbReference>
<evidence type="ECO:0000256" key="2">
    <source>
        <dbReference type="ARBA" id="ARBA00005752"/>
    </source>
</evidence>
<evidence type="ECO:0000259" key="12">
    <source>
        <dbReference type="PROSITE" id="PS51278"/>
    </source>
</evidence>
<sequence length="611" mass="68694">MCGITGWVSYSADLTTRQSVVDDMTATMSCRGPDASGTWVRRHVALGHCRLAIIDLPGGRQPMTVETPRGAVTLVYSGETYNFTELRRALEGLGHKFRTASDTEVVLHGYLEWGADLASRLNGMYAFAIWDERDQKLVMVRDRLGIKPFYYYPTPDGVLFGSEPKAILANPAMPRIVDMDGLRELVAFTQAPRWALWKGMYEVEPGQILTVSRSGIAAHTYWRLEPQPHNDSLEDTVGTVRELLTDIVERQLVADVPRCVLLSGGLDSSAITGLASSFVGSELRTFSVDFIGREETFRADEARDTPDTPFIRDVVSMVNPQHKFVTLSSALLGDPELRRKVIAARDMPIGFGEMDTSLYLLFESIRAESTVALSGESADEVFGGYRWFHDPLVVGTDNFPWLVYHSAMSGDRAALMCPHLRGHLDIPGYMAAQYSDAVAAVEHLDSESALERRMRTISHLHLTRFVRMMLDRKDRISMAVGLEVRVPFCDHRLVEYVYNTPWSMKSFDGREKSLLRHATSHVVPGSVQARLKASYPSTQDPRYNTELQAQAKEVLADRDHLAMSLIDWDWLTDVIAMDPASMPSNVRRGIDRVLDLYHWIDMYDPIIDRPD</sequence>
<comment type="similarity">
    <text evidence="2">Belongs to the asparagine synthetase family.</text>
</comment>
<dbReference type="CDD" id="cd01991">
    <property type="entry name" value="Asn_synthase_B_C"/>
    <property type="match status" value="1"/>
</dbReference>
<keyword evidence="5 10" id="KW-0067">ATP-binding</keyword>
<evidence type="ECO:0000256" key="3">
    <source>
        <dbReference type="ARBA" id="ARBA00012737"/>
    </source>
</evidence>
<evidence type="ECO:0000256" key="8">
    <source>
        <dbReference type="ARBA" id="ARBA00048741"/>
    </source>
</evidence>